<gene>
    <name evidence="1" type="ORF">NBR_LOCUS4450</name>
</gene>
<evidence type="ECO:0000313" key="1">
    <source>
        <dbReference type="EMBL" id="VDL68039.1"/>
    </source>
</evidence>
<protein>
    <submittedName>
        <fullName evidence="1 3">Uncharacterized protein</fullName>
    </submittedName>
</protein>
<dbReference type="EMBL" id="UYSL01008346">
    <property type="protein sequence ID" value="VDL68039.1"/>
    <property type="molecule type" value="Genomic_DNA"/>
</dbReference>
<reference evidence="1 2" key="2">
    <citation type="submission" date="2018-11" db="EMBL/GenBank/DDBJ databases">
        <authorList>
            <consortium name="Pathogen Informatics"/>
        </authorList>
    </citation>
    <scope>NUCLEOTIDE SEQUENCE [LARGE SCALE GENOMIC DNA]</scope>
</reference>
<dbReference type="AlphaFoldDB" id="A0A0N4XPJ7"/>
<organism evidence="3">
    <name type="scientific">Nippostrongylus brasiliensis</name>
    <name type="common">Rat hookworm</name>
    <dbReference type="NCBI Taxonomy" id="27835"/>
    <lineage>
        <taxon>Eukaryota</taxon>
        <taxon>Metazoa</taxon>
        <taxon>Ecdysozoa</taxon>
        <taxon>Nematoda</taxon>
        <taxon>Chromadorea</taxon>
        <taxon>Rhabditida</taxon>
        <taxon>Rhabditina</taxon>
        <taxon>Rhabditomorpha</taxon>
        <taxon>Strongyloidea</taxon>
        <taxon>Heligmosomidae</taxon>
        <taxon>Nippostrongylus</taxon>
    </lineage>
</organism>
<dbReference type="WBParaSite" id="NBR_0000444901-mRNA-1">
    <property type="protein sequence ID" value="NBR_0000444901-mRNA-1"/>
    <property type="gene ID" value="NBR_0000444901"/>
</dbReference>
<accession>A0A0N4XPJ7</accession>
<evidence type="ECO:0000313" key="2">
    <source>
        <dbReference type="Proteomes" id="UP000271162"/>
    </source>
</evidence>
<keyword evidence="2" id="KW-1185">Reference proteome</keyword>
<sequence length="38" mass="4601">MQVETRALLRSGSQRVLFRSASIHVSRRLFFFTFFVYF</sequence>
<evidence type="ECO:0000313" key="3">
    <source>
        <dbReference type="WBParaSite" id="NBR_0000444901-mRNA-1"/>
    </source>
</evidence>
<proteinExistence type="predicted"/>
<reference evidence="3" key="1">
    <citation type="submission" date="2017-02" db="UniProtKB">
        <authorList>
            <consortium name="WormBaseParasite"/>
        </authorList>
    </citation>
    <scope>IDENTIFICATION</scope>
</reference>
<dbReference type="Proteomes" id="UP000271162">
    <property type="component" value="Unassembled WGS sequence"/>
</dbReference>
<name>A0A0N4XPJ7_NIPBR</name>